<feature type="domain" description="Ig-like" evidence="6">
    <location>
        <begin position="14"/>
        <end position="122"/>
    </location>
</feature>
<proteinExistence type="predicted"/>
<evidence type="ECO:0000259" key="6">
    <source>
        <dbReference type="PROSITE" id="PS50835"/>
    </source>
</evidence>
<dbReference type="CDD" id="cd00099">
    <property type="entry name" value="IgV"/>
    <property type="match status" value="1"/>
</dbReference>
<reference evidence="7 8" key="1">
    <citation type="submission" date="2020-05" db="EMBL/GenBank/DDBJ databases">
        <title>Electrophorus electricus (electric eel) genome, fEleEle1, primary haplotype.</title>
        <authorList>
            <person name="Myers G."/>
            <person name="Meyer A."/>
            <person name="Fedrigo O."/>
            <person name="Formenti G."/>
            <person name="Rhie A."/>
            <person name="Tracey A."/>
            <person name="Sims Y."/>
            <person name="Jarvis E.D."/>
        </authorList>
    </citation>
    <scope>NUCLEOTIDE SEQUENCE [LARGE SCALE GENOMIC DNA]</scope>
</reference>
<dbReference type="GeneTree" id="ENSGT01120000277593"/>
<dbReference type="GO" id="GO:0002250">
    <property type="term" value="P:adaptive immune response"/>
    <property type="evidence" value="ECO:0007669"/>
    <property type="project" value="UniProtKB-KW"/>
</dbReference>
<keyword evidence="4" id="KW-0393">Immunoglobulin domain</keyword>
<dbReference type="InterPro" id="IPR013783">
    <property type="entry name" value="Ig-like_fold"/>
</dbReference>
<dbReference type="Gene3D" id="2.60.40.10">
    <property type="entry name" value="Immunoglobulins"/>
    <property type="match status" value="1"/>
</dbReference>
<keyword evidence="5" id="KW-1279">T cell receptor</keyword>
<evidence type="ECO:0000256" key="1">
    <source>
        <dbReference type="ARBA" id="ARBA00022729"/>
    </source>
</evidence>
<keyword evidence="5" id="KW-0391">Immunity</keyword>
<dbReference type="SMART" id="SM00406">
    <property type="entry name" value="IGv"/>
    <property type="match status" value="1"/>
</dbReference>
<organism evidence="7 8">
    <name type="scientific">Electrophorus electricus</name>
    <name type="common">Electric eel</name>
    <name type="synonym">Gymnotus electricus</name>
    <dbReference type="NCBI Taxonomy" id="8005"/>
    <lineage>
        <taxon>Eukaryota</taxon>
        <taxon>Metazoa</taxon>
        <taxon>Chordata</taxon>
        <taxon>Craniata</taxon>
        <taxon>Vertebrata</taxon>
        <taxon>Euteleostomi</taxon>
        <taxon>Actinopterygii</taxon>
        <taxon>Neopterygii</taxon>
        <taxon>Teleostei</taxon>
        <taxon>Ostariophysi</taxon>
        <taxon>Gymnotiformes</taxon>
        <taxon>Gymnotoidei</taxon>
        <taxon>Gymnotidae</taxon>
        <taxon>Electrophorus</taxon>
    </lineage>
</organism>
<dbReference type="PROSITE" id="PS50835">
    <property type="entry name" value="IG_LIKE"/>
    <property type="match status" value="1"/>
</dbReference>
<protein>
    <recommendedName>
        <fullName evidence="6">Ig-like domain-containing protein</fullName>
    </recommendedName>
</protein>
<reference evidence="7" key="2">
    <citation type="submission" date="2025-08" db="UniProtKB">
        <authorList>
            <consortium name="Ensembl"/>
        </authorList>
    </citation>
    <scope>IDENTIFICATION</scope>
</reference>
<dbReference type="Ensembl" id="ENSEEET00000065681.1">
    <property type="protein sequence ID" value="ENSEEEP00000052873.1"/>
    <property type="gene ID" value="ENSEEEG00000027761.1"/>
</dbReference>
<dbReference type="InterPro" id="IPR007110">
    <property type="entry name" value="Ig-like_dom"/>
</dbReference>
<sequence length="142" mass="16295">TSWFSVFCADQIGPNQDQDTEVFHEEGKSVTLECSYDSTNQYVDLYWYRQHPNKAPQYLLHKPARSSLSPGHISDRRFSSTTSDTSTQLTINGLTLADTALYYYDTGHTKKEQNEQEEAQKSTAKYIRKTKSRKAEEIVICV</sequence>
<dbReference type="AlphaFoldDB" id="A0AAY5E7N6"/>
<evidence type="ECO:0000256" key="4">
    <source>
        <dbReference type="ARBA" id="ARBA00023319"/>
    </source>
</evidence>
<reference evidence="7" key="3">
    <citation type="submission" date="2025-09" db="UniProtKB">
        <authorList>
            <consortium name="Ensembl"/>
        </authorList>
    </citation>
    <scope>IDENTIFICATION</scope>
</reference>
<dbReference type="PANTHER" id="PTHR19367">
    <property type="entry name" value="T-CELL RECEPTOR ALPHA CHAIN V REGION"/>
    <property type="match status" value="1"/>
</dbReference>
<name>A0AAY5E7N6_ELEEL</name>
<dbReference type="Pfam" id="PF07686">
    <property type="entry name" value="V-set"/>
    <property type="match status" value="1"/>
</dbReference>
<dbReference type="InterPro" id="IPR036179">
    <property type="entry name" value="Ig-like_dom_sf"/>
</dbReference>
<evidence type="ECO:0000256" key="5">
    <source>
        <dbReference type="ARBA" id="ARBA00043266"/>
    </source>
</evidence>
<keyword evidence="3" id="KW-0675">Receptor</keyword>
<keyword evidence="2" id="KW-1064">Adaptive immunity</keyword>
<keyword evidence="8" id="KW-1185">Reference proteome</keyword>
<dbReference type="PANTHER" id="PTHR19367:SF18">
    <property type="entry name" value="T CELL RECEPTOR ALPHA VARIABLE 16"/>
    <property type="match status" value="1"/>
</dbReference>
<evidence type="ECO:0000313" key="8">
    <source>
        <dbReference type="Proteomes" id="UP000314983"/>
    </source>
</evidence>
<keyword evidence="1" id="KW-0732">Signal</keyword>
<evidence type="ECO:0000256" key="2">
    <source>
        <dbReference type="ARBA" id="ARBA00023130"/>
    </source>
</evidence>
<accession>A0AAY5E7N6</accession>
<dbReference type="GO" id="GO:0042101">
    <property type="term" value="C:T cell receptor complex"/>
    <property type="evidence" value="ECO:0007669"/>
    <property type="project" value="UniProtKB-KW"/>
</dbReference>
<dbReference type="InterPro" id="IPR013106">
    <property type="entry name" value="Ig_V-set"/>
</dbReference>
<evidence type="ECO:0000256" key="3">
    <source>
        <dbReference type="ARBA" id="ARBA00023170"/>
    </source>
</evidence>
<evidence type="ECO:0000313" key="7">
    <source>
        <dbReference type="Ensembl" id="ENSEEEP00000052873.1"/>
    </source>
</evidence>
<dbReference type="SUPFAM" id="SSF48726">
    <property type="entry name" value="Immunoglobulin"/>
    <property type="match status" value="1"/>
</dbReference>
<dbReference type="InterPro" id="IPR051287">
    <property type="entry name" value="TCR_variable_region"/>
</dbReference>
<dbReference type="Proteomes" id="UP000314983">
    <property type="component" value="Chromosome 18"/>
</dbReference>